<feature type="region of interest" description="Disordered" evidence="1">
    <location>
        <begin position="38"/>
        <end position="58"/>
    </location>
</feature>
<name>A0ABW2WJQ3_9ACTN</name>
<keyword evidence="3" id="KW-1185">Reference proteome</keyword>
<evidence type="ECO:0000313" key="3">
    <source>
        <dbReference type="Proteomes" id="UP001596915"/>
    </source>
</evidence>
<protein>
    <recommendedName>
        <fullName evidence="4">Secreted protein</fullName>
    </recommendedName>
</protein>
<sequence>MFQVLVAAIVCRGTEQAGYCSSQRLPITITAGGESDEVLHSARHKSTEQGAQHGDDRSCHKIPLLLSSFRISGRVLHPKPVLPN</sequence>
<evidence type="ECO:0000313" key="2">
    <source>
        <dbReference type="EMBL" id="MFD0621622.1"/>
    </source>
</evidence>
<evidence type="ECO:0008006" key="4">
    <source>
        <dbReference type="Google" id="ProtNLM"/>
    </source>
</evidence>
<dbReference type="Proteomes" id="UP001596915">
    <property type="component" value="Unassembled WGS sequence"/>
</dbReference>
<proteinExistence type="predicted"/>
<accession>A0ABW2WJQ3</accession>
<evidence type="ECO:0000256" key="1">
    <source>
        <dbReference type="SAM" id="MobiDB-lite"/>
    </source>
</evidence>
<comment type="caution">
    <text evidence="2">The sequence shown here is derived from an EMBL/GenBank/DDBJ whole genome shotgun (WGS) entry which is preliminary data.</text>
</comment>
<reference evidence="3" key="1">
    <citation type="journal article" date="2019" name="Int. J. Syst. Evol. Microbiol.">
        <title>The Global Catalogue of Microorganisms (GCM) 10K type strain sequencing project: providing services to taxonomists for standard genome sequencing and annotation.</title>
        <authorList>
            <consortium name="The Broad Institute Genomics Platform"/>
            <consortium name="The Broad Institute Genome Sequencing Center for Infectious Disease"/>
            <person name="Wu L."/>
            <person name="Ma J."/>
        </authorList>
    </citation>
    <scope>NUCLEOTIDE SEQUENCE [LARGE SCALE GENOMIC DNA]</scope>
    <source>
        <strain evidence="3">JCM 12607</strain>
    </source>
</reference>
<dbReference type="EMBL" id="JBHTGL010000002">
    <property type="protein sequence ID" value="MFD0621622.1"/>
    <property type="molecule type" value="Genomic_DNA"/>
</dbReference>
<organism evidence="2 3">
    <name type="scientific">Streptomyces sanglieri</name>
    <dbReference type="NCBI Taxonomy" id="193460"/>
    <lineage>
        <taxon>Bacteria</taxon>
        <taxon>Bacillati</taxon>
        <taxon>Actinomycetota</taxon>
        <taxon>Actinomycetes</taxon>
        <taxon>Kitasatosporales</taxon>
        <taxon>Streptomycetaceae</taxon>
        <taxon>Streptomyces</taxon>
    </lineage>
</organism>
<gene>
    <name evidence="2" type="ORF">ACFQ2K_01165</name>
</gene>